<feature type="domain" description="SLH" evidence="11">
    <location>
        <begin position="1015"/>
        <end position="1075"/>
    </location>
</feature>
<dbReference type="PROSITE" id="PS51272">
    <property type="entry name" value="SLH"/>
    <property type="match status" value="3"/>
</dbReference>
<dbReference type="STRING" id="574650.SAMN04487966_10792"/>
<dbReference type="InterPro" id="IPR023827">
    <property type="entry name" value="Peptidase_S8_Asp-AS"/>
</dbReference>
<feature type="active site" description="Charge relay system" evidence="8 9">
    <location>
        <position position="626"/>
    </location>
</feature>
<dbReference type="InterPro" id="IPR010259">
    <property type="entry name" value="S8pro/Inhibitor_I9"/>
</dbReference>
<evidence type="ECO:0000256" key="3">
    <source>
        <dbReference type="ARBA" id="ARBA00022670"/>
    </source>
</evidence>
<dbReference type="InterPro" id="IPR001119">
    <property type="entry name" value="SLH_dom"/>
</dbReference>
<keyword evidence="13" id="KW-1185">Reference proteome</keyword>
<dbReference type="InterPro" id="IPR000209">
    <property type="entry name" value="Peptidase_S8/S53_dom"/>
</dbReference>
<dbReference type="GO" id="GO:0005576">
    <property type="term" value="C:extracellular region"/>
    <property type="evidence" value="ECO:0007669"/>
    <property type="project" value="UniProtKB-SubCell"/>
</dbReference>
<dbReference type="AlphaFoldDB" id="A0A1I7MNE8"/>
<dbReference type="SUPFAM" id="SSF52743">
    <property type="entry name" value="Subtilisin-like"/>
    <property type="match status" value="1"/>
</dbReference>
<dbReference type="CDD" id="cd02120">
    <property type="entry name" value="PA_subtilisin_like"/>
    <property type="match status" value="1"/>
</dbReference>
<dbReference type="GO" id="GO:0004252">
    <property type="term" value="F:serine-type endopeptidase activity"/>
    <property type="evidence" value="ECO:0007669"/>
    <property type="project" value="UniProtKB-UniRule"/>
</dbReference>
<dbReference type="Gene3D" id="3.50.30.30">
    <property type="match status" value="1"/>
</dbReference>
<dbReference type="InterPro" id="IPR037045">
    <property type="entry name" value="S8pro/Inhibitor_I9_sf"/>
</dbReference>
<dbReference type="InterPro" id="IPR036852">
    <property type="entry name" value="Peptidase_S8/S53_dom_sf"/>
</dbReference>
<dbReference type="PROSITE" id="PS51318">
    <property type="entry name" value="TAT"/>
    <property type="match status" value="1"/>
</dbReference>
<evidence type="ECO:0000256" key="4">
    <source>
        <dbReference type="ARBA" id="ARBA00022729"/>
    </source>
</evidence>
<dbReference type="PROSITE" id="PS00136">
    <property type="entry name" value="SUBTILASE_ASP"/>
    <property type="match status" value="1"/>
</dbReference>
<dbReference type="Gene3D" id="2.60.40.2310">
    <property type="match status" value="1"/>
</dbReference>
<feature type="domain" description="SLH" evidence="11">
    <location>
        <begin position="1140"/>
        <end position="1195"/>
    </location>
</feature>
<dbReference type="PROSITE" id="PS51892">
    <property type="entry name" value="SUBTILASE"/>
    <property type="match status" value="1"/>
</dbReference>
<dbReference type="RefSeq" id="WP_091697713.1">
    <property type="nucleotide sequence ID" value="NZ_FPCG01000007.1"/>
</dbReference>
<evidence type="ECO:0000259" key="11">
    <source>
        <dbReference type="PROSITE" id="PS51272"/>
    </source>
</evidence>
<dbReference type="InterPro" id="IPR003137">
    <property type="entry name" value="PA_domain"/>
</dbReference>
<name>A0A1I7MNE8_9MICC</name>
<dbReference type="Pfam" id="PF00395">
    <property type="entry name" value="SLH"/>
    <property type="match status" value="2"/>
</dbReference>
<feature type="domain" description="SLH" evidence="11">
    <location>
        <begin position="1076"/>
        <end position="1139"/>
    </location>
</feature>
<feature type="chain" id="PRO_5039375670" evidence="10">
    <location>
        <begin position="30"/>
        <end position="1195"/>
    </location>
</feature>
<evidence type="ECO:0000256" key="2">
    <source>
        <dbReference type="ARBA" id="ARBA00011073"/>
    </source>
</evidence>
<keyword evidence="6 9" id="KW-0720">Serine protease</keyword>
<dbReference type="Pfam" id="PF05922">
    <property type="entry name" value="Inhibitor_I9"/>
    <property type="match status" value="1"/>
</dbReference>
<comment type="similarity">
    <text evidence="2 9">Belongs to the peptidase S8 family.</text>
</comment>
<dbReference type="EMBL" id="FPCG01000007">
    <property type="protein sequence ID" value="SFV23447.1"/>
    <property type="molecule type" value="Genomic_DNA"/>
</dbReference>
<reference evidence="12 13" key="1">
    <citation type="submission" date="2016-10" db="EMBL/GenBank/DDBJ databases">
        <authorList>
            <person name="de Groot N.N."/>
        </authorList>
    </citation>
    <scope>NUCLEOTIDE SEQUENCE [LARGE SCALE GENOMIC DNA]</scope>
    <source>
        <strain evidence="12 13">CGMCC 1.7054</strain>
    </source>
</reference>
<feature type="active site" description="Charge relay system" evidence="8 9">
    <location>
        <position position="202"/>
    </location>
</feature>
<proteinExistence type="inferred from homology"/>
<dbReference type="GO" id="GO:0006508">
    <property type="term" value="P:proteolysis"/>
    <property type="evidence" value="ECO:0007669"/>
    <property type="project" value="UniProtKB-KW"/>
</dbReference>
<keyword evidence="4 10" id="KW-0732">Signal</keyword>
<dbReference type="CDD" id="cd04852">
    <property type="entry name" value="Peptidases_S8_3"/>
    <property type="match status" value="1"/>
</dbReference>
<dbReference type="Pfam" id="PF00082">
    <property type="entry name" value="Peptidase_S8"/>
    <property type="match status" value="1"/>
</dbReference>
<keyword evidence="5 9" id="KW-0378">Hydrolase</keyword>
<evidence type="ECO:0000256" key="6">
    <source>
        <dbReference type="ARBA" id="ARBA00022825"/>
    </source>
</evidence>
<organism evidence="12 13">
    <name type="scientific">Micrococcus terreus</name>
    <dbReference type="NCBI Taxonomy" id="574650"/>
    <lineage>
        <taxon>Bacteria</taxon>
        <taxon>Bacillati</taxon>
        <taxon>Actinomycetota</taxon>
        <taxon>Actinomycetes</taxon>
        <taxon>Micrococcales</taxon>
        <taxon>Micrococcaceae</taxon>
        <taxon>Micrococcus</taxon>
    </lineage>
</organism>
<dbReference type="Gene3D" id="3.30.70.80">
    <property type="entry name" value="Peptidase S8 propeptide/proteinase inhibitor I9"/>
    <property type="match status" value="1"/>
</dbReference>
<keyword evidence="7" id="KW-0325">Glycoprotein</keyword>
<dbReference type="Pfam" id="PF17766">
    <property type="entry name" value="fn3_6"/>
    <property type="match status" value="1"/>
</dbReference>
<dbReference type="InterPro" id="IPR045051">
    <property type="entry name" value="SBT"/>
</dbReference>
<dbReference type="InterPro" id="IPR041469">
    <property type="entry name" value="Subtilisin-like_FN3"/>
</dbReference>
<keyword evidence="3 9" id="KW-0645">Protease</keyword>
<evidence type="ECO:0000256" key="1">
    <source>
        <dbReference type="ARBA" id="ARBA00004613"/>
    </source>
</evidence>
<dbReference type="InterPro" id="IPR015500">
    <property type="entry name" value="Peptidase_S8_subtilisin-rel"/>
</dbReference>
<evidence type="ECO:0000256" key="8">
    <source>
        <dbReference type="PIRSR" id="PIRSR615500-1"/>
    </source>
</evidence>
<evidence type="ECO:0000256" key="5">
    <source>
        <dbReference type="ARBA" id="ARBA00022801"/>
    </source>
</evidence>
<dbReference type="PANTHER" id="PTHR10795">
    <property type="entry name" value="PROPROTEIN CONVERTASE SUBTILISIN/KEXIN"/>
    <property type="match status" value="1"/>
</dbReference>
<dbReference type="Proteomes" id="UP000198881">
    <property type="component" value="Unassembled WGS sequence"/>
</dbReference>
<gene>
    <name evidence="12" type="ORF">SAMN04487966_10792</name>
</gene>
<dbReference type="PRINTS" id="PR00723">
    <property type="entry name" value="SUBTILISIN"/>
</dbReference>
<dbReference type="Pfam" id="PF02225">
    <property type="entry name" value="PA"/>
    <property type="match status" value="1"/>
</dbReference>
<protein>
    <submittedName>
        <fullName evidence="12">Peptidase inhibitor I9</fullName>
    </submittedName>
</protein>
<dbReference type="OrthoDB" id="614750at2"/>
<evidence type="ECO:0000313" key="13">
    <source>
        <dbReference type="Proteomes" id="UP000198881"/>
    </source>
</evidence>
<dbReference type="Gene3D" id="3.40.50.200">
    <property type="entry name" value="Peptidase S8/S53 domain"/>
    <property type="match status" value="1"/>
</dbReference>
<feature type="signal peptide" evidence="10">
    <location>
        <begin position="1"/>
        <end position="29"/>
    </location>
</feature>
<feature type="active site" description="Charge relay system" evidence="8 9">
    <location>
        <position position="299"/>
    </location>
</feature>
<comment type="subcellular location">
    <subcellularLocation>
        <location evidence="1">Secreted</location>
    </subcellularLocation>
</comment>
<evidence type="ECO:0000256" key="9">
    <source>
        <dbReference type="PROSITE-ProRule" id="PRU01240"/>
    </source>
</evidence>
<evidence type="ECO:0000313" key="12">
    <source>
        <dbReference type="EMBL" id="SFV23447.1"/>
    </source>
</evidence>
<sequence length="1195" mass="123671">MSTNPTQPRRLRALVSAAAGIGMLGASFAALPAAAAPSAEKPDAAQHELLQQLQGVKKYEDGRYFVILKEQPAATYDGGVEGIPATSVTSSGGEFRADSPAVQKYDNYLTAQQTAVASTADVAVKHHFTTALNGFVAELTADQALALSQDDRVLAVSEDEELAPDYSSTEFLGLTPETGDTWNKTYGGIEQAGKGVVVGVIDTGIHPDNPFVAGEPVKPLSGAPQVGVPYLESSGRIAMLKADGTTYRGECEVGEDFTADDCNDKLVGARYFADDFLAYVPPTDRDPNERISPLDISSHGTHTATTAAGNHGVEQIMNGDQSYGMGSGVAPAAKIAAYKVCWEDTDPDTGGCYGSGSVAAIEAGITDNVDVLNYSISGNNNSVVDPVALAFKSAAEAGIFVSASAGNSGPTPDTVAHSSPWLTSVAASTFSNELTGTVEFADGKKFRGVSSMANGVGPADIVLAEEVGLEGKPANEVRLCYLGALDPAKADGKIVVCDRGETARVEKSQAVDEAGGVGMVLVNIGGGSEDADLHSVPTVHTSDESIKTHVRDTDVQATLVSGDTTGLPGAPQPQIAGFSSRGPSNAVNLELLKPDVAAPGVNVIAGVSPLDPNYGGDSFGLMSGTSMAAPNLAGMAALMAGKNPDWSPMAIKSAMMTTAGDVKNANGSVNLDNFATGAGSADPAKMAQPGLVYESDSRQWDALLLGTMRGRDVNVPSIAVSDLVNTATVKRTVTATQAGTWAAEADVPGFDVSVSPATVSLAKGESAEVTITFSRTTANHNEWNHGSLTWIKPAGQSVTSPVTLRALDLSATSSVEGEGAQGSETVELQGGVTGAIDPTIDGLAKAESVTFTKVPGALFGGNNAHNDLQQIAVGEGVNSLVLKLQAHDGVADWDMFVITPAGRQINVATAAGSEELVIPNPAAGRYLVVSNLYSSEGNGEATATLEHVQLAGDAGNLTVNPDPVNITQGETTEAELAWSGLTEGVWKGVVTWAPGVTTAVSVTVGAGAGEPGECTLEDFTDNAPGSQYYADVRWMQCADITRGYSDGTYRKGKDISRAESVAFLYRHSGDEFSAPAVSPFEDVSAGYTHYTPITWAAAQDITTGYTDGTFRSGQSVTRGEFASFVYRYAGAEFSATNEAPFSDVAPGTAHHEAISWMKSEELTNGRVDGTFGVNDPITRGEVAAFLHRLDQSLGE</sequence>
<evidence type="ECO:0000256" key="7">
    <source>
        <dbReference type="ARBA" id="ARBA00023180"/>
    </source>
</evidence>
<evidence type="ECO:0000256" key="10">
    <source>
        <dbReference type="SAM" id="SignalP"/>
    </source>
</evidence>
<dbReference type="InterPro" id="IPR034197">
    <property type="entry name" value="Peptidases_S8_3"/>
</dbReference>
<dbReference type="InterPro" id="IPR006311">
    <property type="entry name" value="TAT_signal"/>
</dbReference>
<accession>A0A1I7MNE8</accession>